<reference evidence="1 2" key="1">
    <citation type="journal article" date="2020" name="ISME J.">
        <title>Uncovering the hidden diversity of litter-decomposition mechanisms in mushroom-forming fungi.</title>
        <authorList>
            <person name="Floudas D."/>
            <person name="Bentzer J."/>
            <person name="Ahren D."/>
            <person name="Johansson T."/>
            <person name="Persson P."/>
            <person name="Tunlid A."/>
        </authorList>
    </citation>
    <scope>NUCLEOTIDE SEQUENCE [LARGE SCALE GENOMIC DNA]</scope>
    <source>
        <strain evidence="1 2">CBS 101986</strain>
    </source>
</reference>
<dbReference type="Proteomes" id="UP000567179">
    <property type="component" value="Unassembled WGS sequence"/>
</dbReference>
<dbReference type="EMBL" id="JAACJJ010000058">
    <property type="protein sequence ID" value="KAF5310098.1"/>
    <property type="molecule type" value="Genomic_DNA"/>
</dbReference>
<evidence type="ECO:0000313" key="2">
    <source>
        <dbReference type="Proteomes" id="UP000567179"/>
    </source>
</evidence>
<name>A0A8H5ASH3_9AGAR</name>
<dbReference type="Gene3D" id="3.80.10.10">
    <property type="entry name" value="Ribonuclease Inhibitor"/>
    <property type="match status" value="1"/>
</dbReference>
<proteinExistence type="predicted"/>
<dbReference type="OrthoDB" id="3256662at2759"/>
<organism evidence="1 2">
    <name type="scientific">Psilocybe cf. subviscida</name>
    <dbReference type="NCBI Taxonomy" id="2480587"/>
    <lineage>
        <taxon>Eukaryota</taxon>
        <taxon>Fungi</taxon>
        <taxon>Dikarya</taxon>
        <taxon>Basidiomycota</taxon>
        <taxon>Agaricomycotina</taxon>
        <taxon>Agaricomycetes</taxon>
        <taxon>Agaricomycetidae</taxon>
        <taxon>Agaricales</taxon>
        <taxon>Agaricineae</taxon>
        <taxon>Strophariaceae</taxon>
        <taxon>Psilocybe</taxon>
    </lineage>
</organism>
<accession>A0A8H5ASH3</accession>
<keyword evidence="2" id="KW-1185">Reference proteome</keyword>
<evidence type="ECO:0000313" key="1">
    <source>
        <dbReference type="EMBL" id="KAF5310098.1"/>
    </source>
</evidence>
<protein>
    <submittedName>
        <fullName evidence="1">Uncharacterized protein</fullName>
    </submittedName>
</protein>
<gene>
    <name evidence="1" type="ORF">D9619_010356</name>
</gene>
<dbReference type="SUPFAM" id="SSF52047">
    <property type="entry name" value="RNI-like"/>
    <property type="match status" value="1"/>
</dbReference>
<sequence length="532" mass="60778">MTSSREKSKSWTFQDGHNRIPGDVMLEIVSHLGPPLMYTADGTPPINVDRHRTLRDLALVCREYHHHLLPFLFETIYVRRALNSAQAANPPSQFYARFCRSVVDGDKRARTLATHVRTYVIVGSPQSHTRGIHDFAFSTKALTLFPNLRELQVYGLSITNDFLSAAVSLPPLQVLRIEGCRVPEAFDESLLKKFSILQVRHLYDHKMTIDIYNDATVLAENNQSQQLIRHYPMSCVKYLTSGDRTHFDFLNGLASSHAPMDQLEHVKFNILEINEIYPEALSDFLKVAPALRTLHIEEIQYRIDNTTDFTLVPNTAYPTLPKLEYLHANLPALVAIIPGSSVSSIGIAKESIWPEMLMPVYDAKGTGFWKPYAEAFIKSRKPIVSMDVPMNFYISIQFANYFLDLRSLTIRPKHMNWYNVDRYVRGWSWPYEDLALDGGPDEIIALFLDAWDSHPQLTELQFLYDRFDLNPPDVDEPGDEGFTIGESGPCAVSENTLNRLRQRIPSLKSVTFLNPAPRSFDGDHRTFRFSVR</sequence>
<dbReference type="InterPro" id="IPR032675">
    <property type="entry name" value="LRR_dom_sf"/>
</dbReference>
<dbReference type="AlphaFoldDB" id="A0A8H5ASH3"/>
<comment type="caution">
    <text evidence="1">The sequence shown here is derived from an EMBL/GenBank/DDBJ whole genome shotgun (WGS) entry which is preliminary data.</text>
</comment>